<dbReference type="NCBIfam" id="TIGR00738">
    <property type="entry name" value="rrf2_super"/>
    <property type="match status" value="1"/>
</dbReference>
<dbReference type="SUPFAM" id="SSF46785">
    <property type="entry name" value="Winged helix' DNA-binding domain"/>
    <property type="match status" value="1"/>
</dbReference>
<evidence type="ECO:0000313" key="2">
    <source>
        <dbReference type="EMBL" id="SEJ33612.1"/>
    </source>
</evidence>
<dbReference type="PANTHER" id="PTHR33221">
    <property type="entry name" value="WINGED HELIX-TURN-HELIX TRANSCRIPTIONAL REGULATOR, RRF2 FAMILY"/>
    <property type="match status" value="1"/>
</dbReference>
<dbReference type="EMBL" id="FNZH01000003">
    <property type="protein sequence ID" value="SEJ33612.1"/>
    <property type="molecule type" value="Genomic_DNA"/>
</dbReference>
<accession>A0A1H6Y8T4</accession>
<dbReference type="STRING" id="1416801.SAMN05192553_103317"/>
<dbReference type="Pfam" id="PF02082">
    <property type="entry name" value="Rrf2"/>
    <property type="match status" value="1"/>
</dbReference>
<dbReference type="PROSITE" id="PS51197">
    <property type="entry name" value="HTH_RRF2_2"/>
    <property type="match status" value="1"/>
</dbReference>
<protein>
    <submittedName>
        <fullName evidence="2">Rrf2 family protein</fullName>
    </submittedName>
</protein>
<dbReference type="GO" id="GO:0005829">
    <property type="term" value="C:cytosol"/>
    <property type="evidence" value="ECO:0007669"/>
    <property type="project" value="TreeGrafter"/>
</dbReference>
<evidence type="ECO:0000256" key="1">
    <source>
        <dbReference type="ARBA" id="ARBA00023125"/>
    </source>
</evidence>
<keyword evidence="1" id="KW-0238">DNA-binding</keyword>
<dbReference type="InterPro" id="IPR036388">
    <property type="entry name" value="WH-like_DNA-bd_sf"/>
</dbReference>
<gene>
    <name evidence="2" type="ORF">SAMN05192553_103317</name>
</gene>
<dbReference type="GO" id="GO:0003700">
    <property type="term" value="F:DNA-binding transcription factor activity"/>
    <property type="evidence" value="ECO:0007669"/>
    <property type="project" value="TreeGrafter"/>
</dbReference>
<dbReference type="InterPro" id="IPR000944">
    <property type="entry name" value="Tscrpt_reg_Rrf2"/>
</dbReference>
<proteinExistence type="predicted"/>
<evidence type="ECO:0000313" key="3">
    <source>
        <dbReference type="Proteomes" id="UP000199403"/>
    </source>
</evidence>
<sequence length="160" mass="18227">MPKVIIFNRFKRFRPLNPSVQSMLSKKTKYAFHALTYLGKNKDQGAILIQEISEKHGISHKFLENILLELKKAGFLGSKKGKGGGYYLIKEPDQIPLSRIIRLLDGPIALLPCVSLNYYEPCEECESQEKCGLNKVMAEVRDETLKILEMKTLQDILSNE</sequence>
<dbReference type="GO" id="GO:0003677">
    <property type="term" value="F:DNA binding"/>
    <property type="evidence" value="ECO:0007669"/>
    <property type="project" value="UniProtKB-KW"/>
</dbReference>
<dbReference type="Proteomes" id="UP000199403">
    <property type="component" value="Unassembled WGS sequence"/>
</dbReference>
<keyword evidence="3" id="KW-1185">Reference proteome</keyword>
<reference evidence="3" key="1">
    <citation type="submission" date="2016-10" db="EMBL/GenBank/DDBJ databases">
        <authorList>
            <person name="Varghese N."/>
            <person name="Submissions S."/>
        </authorList>
    </citation>
    <scope>NUCLEOTIDE SEQUENCE [LARGE SCALE GENOMIC DNA]</scope>
    <source>
        <strain evidence="3">IBRC-M 10761</strain>
    </source>
</reference>
<dbReference type="AlphaFoldDB" id="A0A1H6Y8T4"/>
<name>A0A1H6Y8T4_9BACT</name>
<dbReference type="PANTHER" id="PTHR33221:SF5">
    <property type="entry name" value="HTH-TYPE TRANSCRIPTIONAL REGULATOR ISCR"/>
    <property type="match status" value="1"/>
</dbReference>
<dbReference type="Gene3D" id="1.10.10.10">
    <property type="entry name" value="Winged helix-like DNA-binding domain superfamily/Winged helix DNA-binding domain"/>
    <property type="match status" value="1"/>
</dbReference>
<dbReference type="InterPro" id="IPR036390">
    <property type="entry name" value="WH_DNA-bd_sf"/>
</dbReference>
<organism evidence="2 3">
    <name type="scientific">Cyclobacterium xiamenense</name>
    <dbReference type="NCBI Taxonomy" id="1297121"/>
    <lineage>
        <taxon>Bacteria</taxon>
        <taxon>Pseudomonadati</taxon>
        <taxon>Bacteroidota</taxon>
        <taxon>Cytophagia</taxon>
        <taxon>Cytophagales</taxon>
        <taxon>Cyclobacteriaceae</taxon>
        <taxon>Cyclobacterium</taxon>
    </lineage>
</organism>